<sequence length="317" mass="38511">MEPLKKFKTFEEQIAILEDRGIIINDKNYALKILSWVNYYRLSGYLLPFQKIDPTTNSKIEITDKSGEKYFQLIDNLNFETIVKVYNFDNELRLFLLSLLVEIETYLKTQIAYFCGKKFGPSWYHDQENFFYKGPRQKNDFYKKIKKEIENRNIYPLVIEHHKKKYKSMPIWVVVDFFTFSDLCDFLKNWKDDVLDNFANITAKTLKSQKNLDSEILLNWIDNCKYLRNWCAHLNRLYFFKFDSDKQRILEVNLSEKEEYYVYKFFLILKEIFPDKRLWNNKINNELSGLFEKYKKEIQLNHIGFPESWRTELMNTN</sequence>
<dbReference type="KEGG" id="mamp:MAMA39_03150"/>
<dbReference type="InterPro" id="IPR011664">
    <property type="entry name" value="Abi_system_AbiD/AbiF-like"/>
</dbReference>
<protein>
    <recommendedName>
        <fullName evidence="3">Abortive infection bacteriophage resistance protein</fullName>
    </recommendedName>
</protein>
<organism evidence="1 2">
    <name type="scientific">Mycoplasma amphoriforme A39</name>
    <dbReference type="NCBI Taxonomy" id="572419"/>
    <lineage>
        <taxon>Bacteria</taxon>
        <taxon>Bacillati</taxon>
        <taxon>Mycoplasmatota</taxon>
        <taxon>Mollicutes</taxon>
        <taxon>Mycoplasmataceae</taxon>
        <taxon>Mycoplasma</taxon>
    </lineage>
</organism>
<evidence type="ECO:0000313" key="2">
    <source>
        <dbReference type="Proteomes" id="UP000261764"/>
    </source>
</evidence>
<evidence type="ECO:0008006" key="3">
    <source>
        <dbReference type="Google" id="ProtNLM"/>
    </source>
</evidence>
<keyword evidence="2" id="KW-1185">Reference proteome</keyword>
<dbReference type="Proteomes" id="UP000261764">
    <property type="component" value="Chromosome I"/>
</dbReference>
<dbReference type="RefSeq" id="WP_343251784.1">
    <property type="nucleotide sequence ID" value="NZ_HG937516.1"/>
</dbReference>
<dbReference type="Pfam" id="PF07751">
    <property type="entry name" value="Abi_2"/>
    <property type="match status" value="1"/>
</dbReference>
<dbReference type="AlphaFoldDB" id="A0A292IIL8"/>
<dbReference type="EMBL" id="HG937516">
    <property type="protein sequence ID" value="CDN40436.1"/>
    <property type="molecule type" value="Genomic_DNA"/>
</dbReference>
<proteinExistence type="predicted"/>
<gene>
    <name evidence="1" type="ORF">MAMA39_03150</name>
</gene>
<name>A0A292IIL8_9MOLU</name>
<evidence type="ECO:0000313" key="1">
    <source>
        <dbReference type="EMBL" id="CDN40436.1"/>
    </source>
</evidence>
<accession>A0A292IIL8</accession>
<reference evidence="1 2" key="1">
    <citation type="journal article" date="2015" name="Clin. Infect. Dis.">
        <title>Genomic Investigations unmask Mycoplasma amphoriforme, a new respiratory pathogen.</title>
        <authorList>
            <person name="Gillespie S.H."/>
            <person name="Ling C.L."/>
            <person name="Oravcova K."/>
            <person name="Pinheiro M."/>
            <person name="Wells L."/>
            <person name="Bryant J.M."/>
            <person name="McHugh T.D."/>
            <person name="Bebear C."/>
            <person name="Webster D."/>
            <person name="Harris S.R."/>
            <person name="Seth-Smith H.M."/>
            <person name="Thomson N.R."/>
        </authorList>
    </citation>
    <scope>NUCLEOTIDE SEQUENCE [LARGE SCALE GENOMIC DNA]</scope>
    <source>
        <strain evidence="1 2">A39</strain>
    </source>
</reference>